<dbReference type="KEGG" id="gfl:GRFL_1843"/>
<evidence type="ECO:0000313" key="1">
    <source>
        <dbReference type="EMBL" id="APU68567.1"/>
    </source>
</evidence>
<dbReference type="PANTHER" id="PTHR38471">
    <property type="entry name" value="FOUR HELIX BUNDLE PROTEIN"/>
    <property type="match status" value="1"/>
</dbReference>
<dbReference type="RefSeq" id="WP_206601038.1">
    <property type="nucleotide sequence ID" value="NZ_AMRU01000001.1"/>
</dbReference>
<dbReference type="InterPro" id="IPR036583">
    <property type="entry name" value="23S_rRNA_IVS_sf"/>
</dbReference>
<evidence type="ECO:0000313" key="2">
    <source>
        <dbReference type="Proteomes" id="UP000186230"/>
    </source>
</evidence>
<gene>
    <name evidence="1" type="ORF">GRFL_1843</name>
</gene>
<sequence length="83" mass="9291">MGGFRKENVLSGKSYDLALRTVLLNKELKLQRENILSKQLLRFGTSIGANVAVANAAISNTDFSAKISIVSKEYVQTKYWLRL</sequence>
<organism evidence="1 2">
    <name type="scientific">Christiangramia flava JLT2011</name>
    <dbReference type="NCBI Taxonomy" id="1229726"/>
    <lineage>
        <taxon>Bacteria</taxon>
        <taxon>Pseudomonadati</taxon>
        <taxon>Bacteroidota</taxon>
        <taxon>Flavobacteriia</taxon>
        <taxon>Flavobacteriales</taxon>
        <taxon>Flavobacteriaceae</taxon>
        <taxon>Christiangramia</taxon>
    </lineage>
</organism>
<dbReference type="SUPFAM" id="SSF158446">
    <property type="entry name" value="IVS-encoded protein-like"/>
    <property type="match status" value="1"/>
</dbReference>
<accession>A0A1L7I4M6</accession>
<dbReference type="Pfam" id="PF05635">
    <property type="entry name" value="23S_rRNA_IVP"/>
    <property type="match status" value="1"/>
</dbReference>
<dbReference type="Proteomes" id="UP000186230">
    <property type="component" value="Chromosome"/>
</dbReference>
<keyword evidence="2" id="KW-1185">Reference proteome</keyword>
<dbReference type="PANTHER" id="PTHR38471:SF2">
    <property type="entry name" value="FOUR HELIX BUNDLE PROTEIN"/>
    <property type="match status" value="1"/>
</dbReference>
<dbReference type="AlphaFoldDB" id="A0A1L7I4M6"/>
<protein>
    <submittedName>
        <fullName evidence="1">Uncharacterized protein</fullName>
    </submittedName>
</protein>
<dbReference type="Gene3D" id="1.20.1440.60">
    <property type="entry name" value="23S rRNA-intervening sequence"/>
    <property type="match status" value="1"/>
</dbReference>
<proteinExistence type="predicted"/>
<reference evidence="1 2" key="1">
    <citation type="submission" date="2016-07" db="EMBL/GenBank/DDBJ databases">
        <title>Multi-omics approach to identify versatile polysaccharide utilization systems of a marine flavobacterium Gramella flava.</title>
        <authorList>
            <person name="Tang K."/>
        </authorList>
    </citation>
    <scope>NUCLEOTIDE SEQUENCE [LARGE SCALE GENOMIC DNA]</scope>
    <source>
        <strain evidence="1 2">JLT2011</strain>
    </source>
</reference>
<name>A0A1L7I4M6_9FLAO</name>
<dbReference type="InterPro" id="IPR012657">
    <property type="entry name" value="23S_rRNA-intervening_sequence"/>
</dbReference>
<dbReference type="NCBIfam" id="TIGR02436">
    <property type="entry name" value="four helix bundle protein"/>
    <property type="match status" value="1"/>
</dbReference>
<dbReference type="EMBL" id="CP016359">
    <property type="protein sequence ID" value="APU68567.1"/>
    <property type="molecule type" value="Genomic_DNA"/>
</dbReference>
<dbReference type="STRING" id="1229726.GRFL_1843"/>